<evidence type="ECO:0000313" key="3">
    <source>
        <dbReference type="Proteomes" id="UP001295740"/>
    </source>
</evidence>
<feature type="transmembrane region" description="Helical" evidence="1">
    <location>
        <begin position="262"/>
        <end position="282"/>
    </location>
</feature>
<feature type="transmembrane region" description="Helical" evidence="1">
    <location>
        <begin position="288"/>
        <end position="312"/>
    </location>
</feature>
<evidence type="ECO:0000256" key="1">
    <source>
        <dbReference type="SAM" id="Phobius"/>
    </source>
</evidence>
<feature type="transmembrane region" description="Helical" evidence="1">
    <location>
        <begin position="478"/>
        <end position="499"/>
    </location>
</feature>
<dbReference type="AlphaFoldDB" id="A0AAI8VX94"/>
<evidence type="ECO:0000313" key="2">
    <source>
        <dbReference type="EMBL" id="CAJ2512389.1"/>
    </source>
</evidence>
<keyword evidence="1" id="KW-1133">Transmembrane helix</keyword>
<comment type="caution">
    <text evidence="2">The sequence shown here is derived from an EMBL/GenBank/DDBJ whole genome shotgun (WGS) entry which is preliminary data.</text>
</comment>
<accession>A0AAI8VX94</accession>
<protein>
    <submittedName>
        <fullName evidence="2">Uu.00g054040.m01.CDS01</fullName>
    </submittedName>
</protein>
<keyword evidence="1" id="KW-0812">Transmembrane</keyword>
<dbReference type="EMBL" id="CAUWAG010000019">
    <property type="protein sequence ID" value="CAJ2512389.1"/>
    <property type="molecule type" value="Genomic_DNA"/>
</dbReference>
<name>A0AAI8VX94_9PEZI</name>
<feature type="transmembrane region" description="Helical" evidence="1">
    <location>
        <begin position="192"/>
        <end position="211"/>
    </location>
</feature>
<feature type="transmembrane region" description="Helical" evidence="1">
    <location>
        <begin position="223"/>
        <end position="241"/>
    </location>
</feature>
<reference evidence="2" key="1">
    <citation type="submission" date="2023-10" db="EMBL/GenBank/DDBJ databases">
        <authorList>
            <person name="Hackl T."/>
        </authorList>
    </citation>
    <scope>NUCLEOTIDE SEQUENCE</scope>
</reference>
<proteinExistence type="predicted"/>
<dbReference type="Proteomes" id="UP001295740">
    <property type="component" value="Unassembled WGS sequence"/>
</dbReference>
<gene>
    <name evidence="2" type="ORF">KHLLAP_LOCUS12857</name>
</gene>
<organism evidence="2 3">
    <name type="scientific">Anthostomella pinea</name>
    <dbReference type="NCBI Taxonomy" id="933095"/>
    <lineage>
        <taxon>Eukaryota</taxon>
        <taxon>Fungi</taxon>
        <taxon>Dikarya</taxon>
        <taxon>Ascomycota</taxon>
        <taxon>Pezizomycotina</taxon>
        <taxon>Sordariomycetes</taxon>
        <taxon>Xylariomycetidae</taxon>
        <taxon>Xylariales</taxon>
        <taxon>Xylariaceae</taxon>
        <taxon>Anthostomella</taxon>
    </lineage>
</organism>
<keyword evidence="1" id="KW-0472">Membrane</keyword>
<dbReference type="PANTHER" id="PTHR42101">
    <property type="entry name" value="CHROMOSOME 16, WHOLE GENOME SHOTGUN SEQUENCE"/>
    <property type="match status" value="1"/>
</dbReference>
<feature type="transmembrane region" description="Helical" evidence="1">
    <location>
        <begin position="324"/>
        <end position="342"/>
    </location>
</feature>
<dbReference type="PANTHER" id="PTHR42101:SF1">
    <property type="entry name" value="LOW TEMPERATURE REQUIREMENT A"/>
    <property type="match status" value="1"/>
</dbReference>
<feature type="transmembrane region" description="Helical" evidence="1">
    <location>
        <begin position="97"/>
        <end position="117"/>
    </location>
</feature>
<sequence>MSKHHNDQKVDGGPDDEAEYDIGSKLAFLASPVLPDEKIRSPCVPPDIDDLQDVEALGYRYDVKQIPYFEKLFYDLWFVANLSNFTIVHEVTESSKLWSYVGYISILWFNWFLVGIFDVRFVTDSIFERLARTAHLGVMVGFSVVATNFDPDAQKKGTFQALSLILMVSRLVLVVEYLAILWHIRKFQHGKIPLAIVIAFHFIAALVYHGISFRFEDGRNSRVFVAWYVIALMEAILQLGLSLSSQALSFNGTQLTERMKTLTLIILGEGVTAIAKNVIVIVKNNGWTSATIGILTAGIATIYVVFLIYTNWMDQHKRLAGVRQLLWSFLHFPLHVFLILFMEGVTQFLQWWKLLEVQLFAFDQFDHAFTNLDSNLPKDKATQAVVDSLNATVKYIWTMYAPTYAITYEEVDRVLSNVSQIPDAYWYEDFTDPAVDDVFTQDISDLFATVCNSVFANFDIEPINATLLDATGNRFVLVFQYVYATAGLSLVLMTALHVLTTRRRGWTWFGYMRAALFALMGVALALVDLLSLDDVKGWVFITTPWPLPTLCLVFFSVLVLTHVPCPPRLFFRRGRFGMRGFAKLRDSSGGGVEGGGGDYTHVQDVSAGFEIKPVRGLGLREDKGAGPTMAHAGAGNYGYGDQTQIYSSSYASDGDDPGLSPAYPAYSQEQAYHNMYGHPGEDSMMGSTGR</sequence>
<feature type="transmembrane region" description="Helical" evidence="1">
    <location>
        <begin position="161"/>
        <end position="180"/>
    </location>
</feature>
<keyword evidence="3" id="KW-1185">Reference proteome</keyword>
<feature type="transmembrane region" description="Helical" evidence="1">
    <location>
        <begin position="511"/>
        <end position="532"/>
    </location>
</feature>